<keyword evidence="5" id="KW-1185">Reference proteome</keyword>
<dbReference type="STRING" id="46835.A0A504YZ60"/>
<dbReference type="OrthoDB" id="728at2759"/>
<protein>
    <submittedName>
        <fullName evidence="4">Cystathionine beta-synthase</fullName>
    </submittedName>
</protein>
<dbReference type="InterPro" id="IPR050214">
    <property type="entry name" value="Cys_Synth/Cystath_Beta-Synth"/>
</dbReference>
<comment type="caution">
    <text evidence="4">The sequence shown here is derived from an EMBL/GenBank/DDBJ whole genome shotgun (WGS) entry which is preliminary data.</text>
</comment>
<evidence type="ECO:0000313" key="4">
    <source>
        <dbReference type="EMBL" id="TPP65361.1"/>
    </source>
</evidence>
<evidence type="ECO:0000256" key="3">
    <source>
        <dbReference type="ARBA" id="ARBA00022898"/>
    </source>
</evidence>
<dbReference type="GO" id="GO:0006534">
    <property type="term" value="P:cysteine metabolic process"/>
    <property type="evidence" value="ECO:0007669"/>
    <property type="project" value="UniProtKB-ARBA"/>
</dbReference>
<organism evidence="4 5">
    <name type="scientific">Fasciola gigantica</name>
    <name type="common">Giant liver fluke</name>
    <dbReference type="NCBI Taxonomy" id="46835"/>
    <lineage>
        <taxon>Eukaryota</taxon>
        <taxon>Metazoa</taxon>
        <taxon>Spiralia</taxon>
        <taxon>Lophotrochozoa</taxon>
        <taxon>Platyhelminthes</taxon>
        <taxon>Trematoda</taxon>
        <taxon>Digenea</taxon>
        <taxon>Plagiorchiida</taxon>
        <taxon>Echinostomata</taxon>
        <taxon>Echinostomatoidea</taxon>
        <taxon>Fasciolidae</taxon>
        <taxon>Fasciola</taxon>
    </lineage>
</organism>
<dbReference type="InterPro" id="IPR036052">
    <property type="entry name" value="TrpB-like_PALP_sf"/>
</dbReference>
<dbReference type="GO" id="GO:0009069">
    <property type="term" value="P:serine family amino acid metabolic process"/>
    <property type="evidence" value="ECO:0007669"/>
    <property type="project" value="UniProtKB-ARBA"/>
</dbReference>
<gene>
    <name evidence="4" type="ORF">FGIG_01843</name>
</gene>
<proteinExistence type="inferred from homology"/>
<comment type="similarity">
    <text evidence="2">Belongs to the cysteine synthase/cystathionine beta-synthase family.</text>
</comment>
<dbReference type="PANTHER" id="PTHR10314">
    <property type="entry name" value="CYSTATHIONINE BETA-SYNTHASE"/>
    <property type="match status" value="1"/>
</dbReference>
<dbReference type="InterPro" id="IPR046342">
    <property type="entry name" value="CBS_dom_sf"/>
</dbReference>
<dbReference type="Gene3D" id="3.10.580.10">
    <property type="entry name" value="CBS-domain"/>
    <property type="match status" value="1"/>
</dbReference>
<dbReference type="SUPFAM" id="SSF53686">
    <property type="entry name" value="Tryptophan synthase beta subunit-like PLP-dependent enzymes"/>
    <property type="match status" value="1"/>
</dbReference>
<reference evidence="4 5" key="1">
    <citation type="submission" date="2019-04" db="EMBL/GenBank/DDBJ databases">
        <title>Annotation for the trematode Fasciola gigantica.</title>
        <authorList>
            <person name="Choi Y.-J."/>
        </authorList>
    </citation>
    <scope>NUCLEOTIDE SEQUENCE [LARGE SCALE GENOMIC DNA]</scope>
    <source>
        <strain evidence="4">Uganda_cow_1</strain>
    </source>
</reference>
<dbReference type="SUPFAM" id="SSF54631">
    <property type="entry name" value="CBS-domain pair"/>
    <property type="match status" value="1"/>
</dbReference>
<dbReference type="AlphaFoldDB" id="A0A504YZ60"/>
<comment type="cofactor">
    <cofactor evidence="1">
        <name>pyridoxal 5'-phosphate</name>
        <dbReference type="ChEBI" id="CHEBI:597326"/>
    </cofactor>
</comment>
<sequence>MCWSPVLVRVGTITGLSRKIKTVLPKCQIVGVDPEGSILADSSEECLQPYDVEGIGYDFIPTVLDRSGLDKWYKTRDKESLMMARRIIREEGILCGKFLSDGWMYNRGFIDFPEGEQFHNSWSHSPIDDLLQTLPKAVVVSGKQTIKKVVDELNQASAGRAIVQISDSDKSVLGVFHSVALQALMSGTVTPNDPVKSALDKGVRQLSSTVSAEHLGRRLMTEPLVILSDKNDQHWLVTQEDFLKWTVTKCT</sequence>
<accession>A0A504YZ60</accession>
<dbReference type="Proteomes" id="UP000316759">
    <property type="component" value="Unassembled WGS sequence"/>
</dbReference>
<name>A0A504YZ60_FASGI</name>
<dbReference type="Gene3D" id="3.40.50.1100">
    <property type="match status" value="1"/>
</dbReference>
<evidence type="ECO:0000256" key="2">
    <source>
        <dbReference type="ARBA" id="ARBA00007103"/>
    </source>
</evidence>
<evidence type="ECO:0000256" key="1">
    <source>
        <dbReference type="ARBA" id="ARBA00001933"/>
    </source>
</evidence>
<evidence type="ECO:0000313" key="5">
    <source>
        <dbReference type="Proteomes" id="UP000316759"/>
    </source>
</evidence>
<dbReference type="EMBL" id="SUNJ01003308">
    <property type="protein sequence ID" value="TPP65361.1"/>
    <property type="molecule type" value="Genomic_DNA"/>
</dbReference>
<dbReference type="GO" id="GO:0044272">
    <property type="term" value="P:sulfur compound biosynthetic process"/>
    <property type="evidence" value="ECO:0007669"/>
    <property type="project" value="UniProtKB-ARBA"/>
</dbReference>
<keyword evidence="3" id="KW-0663">Pyridoxal phosphate</keyword>
<dbReference type="FunFam" id="3.40.50.1100:FF:000118">
    <property type="entry name" value="Related to CYS4-cystathionine beta-synthase"/>
    <property type="match status" value="1"/>
</dbReference>